<dbReference type="EnsemblPlants" id="Pp3c7_24600V3.2">
    <property type="protein sequence ID" value="PAC:32923694.CDS.1"/>
    <property type="gene ID" value="Pp3c7_24600"/>
</dbReference>
<keyword evidence="1" id="KW-0812">Transmembrane</keyword>
<dbReference type="EMBL" id="ABEU02000007">
    <property type="protein sequence ID" value="PNR51627.1"/>
    <property type="molecule type" value="Genomic_DNA"/>
</dbReference>
<evidence type="ECO:0000313" key="4">
    <source>
        <dbReference type="Proteomes" id="UP000006727"/>
    </source>
</evidence>
<dbReference type="InParanoid" id="A0A2K1KCX1"/>
<keyword evidence="4" id="KW-1185">Reference proteome</keyword>
<evidence type="ECO:0000313" key="2">
    <source>
        <dbReference type="EMBL" id="PNR51627.1"/>
    </source>
</evidence>
<protein>
    <submittedName>
        <fullName evidence="2 3">Uncharacterized protein</fullName>
    </submittedName>
</protein>
<name>A0A2K1KCX1_PHYPA</name>
<sequence length="134" mass="14862">MTSINAKWVQFDAGRYAFRSVPLVAACEQNSGCPPRNTQLQLLLPVREDNLERENDILDCTTDMCFSMASDKSGWIVFRGTLCLIRARSSSGGCWLWISKESESGRKAVGKLIFLFGPLGAPIVSVQILYLKPC</sequence>
<dbReference type="EnsemblPlants" id="Pp3c7_24600V3.1">
    <property type="protein sequence ID" value="PAC:32923693.CDS.1"/>
    <property type="gene ID" value="Pp3c7_24600"/>
</dbReference>
<reference evidence="2 4" key="1">
    <citation type="journal article" date="2008" name="Science">
        <title>The Physcomitrella genome reveals evolutionary insights into the conquest of land by plants.</title>
        <authorList>
            <person name="Rensing S."/>
            <person name="Lang D."/>
            <person name="Zimmer A."/>
            <person name="Terry A."/>
            <person name="Salamov A."/>
            <person name="Shapiro H."/>
            <person name="Nishiyama T."/>
            <person name="Perroud P.-F."/>
            <person name="Lindquist E."/>
            <person name="Kamisugi Y."/>
            <person name="Tanahashi T."/>
            <person name="Sakakibara K."/>
            <person name="Fujita T."/>
            <person name="Oishi K."/>
            <person name="Shin-I T."/>
            <person name="Kuroki Y."/>
            <person name="Toyoda A."/>
            <person name="Suzuki Y."/>
            <person name="Hashimoto A."/>
            <person name="Yamaguchi K."/>
            <person name="Sugano A."/>
            <person name="Kohara Y."/>
            <person name="Fujiyama A."/>
            <person name="Anterola A."/>
            <person name="Aoki S."/>
            <person name="Ashton N."/>
            <person name="Barbazuk W.B."/>
            <person name="Barker E."/>
            <person name="Bennetzen J."/>
            <person name="Bezanilla M."/>
            <person name="Blankenship R."/>
            <person name="Cho S.H."/>
            <person name="Dutcher S."/>
            <person name="Estelle M."/>
            <person name="Fawcett J.A."/>
            <person name="Gundlach H."/>
            <person name="Hanada K."/>
            <person name="Heyl A."/>
            <person name="Hicks K.A."/>
            <person name="Hugh J."/>
            <person name="Lohr M."/>
            <person name="Mayer K."/>
            <person name="Melkozernov A."/>
            <person name="Murata T."/>
            <person name="Nelson D."/>
            <person name="Pils B."/>
            <person name="Prigge M."/>
            <person name="Reiss B."/>
            <person name="Renner T."/>
            <person name="Rombauts S."/>
            <person name="Rushton P."/>
            <person name="Sanderfoot A."/>
            <person name="Schween G."/>
            <person name="Shiu S.-H."/>
            <person name="Stueber K."/>
            <person name="Theodoulou F.L."/>
            <person name="Tu H."/>
            <person name="Van de Peer Y."/>
            <person name="Verrier P.J."/>
            <person name="Waters E."/>
            <person name="Wood A."/>
            <person name="Yang L."/>
            <person name="Cove D."/>
            <person name="Cuming A."/>
            <person name="Hasebe M."/>
            <person name="Lucas S."/>
            <person name="Mishler D.B."/>
            <person name="Reski R."/>
            <person name="Grigoriev I."/>
            <person name="Quatrano R.S."/>
            <person name="Boore J.L."/>
        </authorList>
    </citation>
    <scope>NUCLEOTIDE SEQUENCE [LARGE SCALE GENOMIC DNA]</scope>
    <source>
        <strain evidence="3 4">cv. Gransden 2004</strain>
    </source>
</reference>
<keyword evidence="1" id="KW-1133">Transmembrane helix</keyword>
<keyword evidence="1" id="KW-0472">Membrane</keyword>
<gene>
    <name evidence="2" type="ORF">PHYPA_010814</name>
</gene>
<evidence type="ECO:0000256" key="1">
    <source>
        <dbReference type="SAM" id="Phobius"/>
    </source>
</evidence>
<dbReference type="AlphaFoldDB" id="A0A2K1KCX1"/>
<organism evidence="2">
    <name type="scientific">Physcomitrium patens</name>
    <name type="common">Spreading-leaved earth moss</name>
    <name type="synonym">Physcomitrella patens</name>
    <dbReference type="NCBI Taxonomy" id="3218"/>
    <lineage>
        <taxon>Eukaryota</taxon>
        <taxon>Viridiplantae</taxon>
        <taxon>Streptophyta</taxon>
        <taxon>Embryophyta</taxon>
        <taxon>Bryophyta</taxon>
        <taxon>Bryophytina</taxon>
        <taxon>Bryopsida</taxon>
        <taxon>Funariidae</taxon>
        <taxon>Funariales</taxon>
        <taxon>Funariaceae</taxon>
        <taxon>Physcomitrium</taxon>
    </lineage>
</organism>
<dbReference type="Gramene" id="Pp3c7_24600V3.2">
    <property type="protein sequence ID" value="PAC:32923694.CDS.1"/>
    <property type="gene ID" value="Pp3c7_24600"/>
</dbReference>
<feature type="transmembrane region" description="Helical" evidence="1">
    <location>
        <begin position="112"/>
        <end position="131"/>
    </location>
</feature>
<dbReference type="PaxDb" id="3218-PP1S97_8V6.1"/>
<reference evidence="2 4" key="2">
    <citation type="journal article" date="2018" name="Plant J.">
        <title>The Physcomitrella patens chromosome-scale assembly reveals moss genome structure and evolution.</title>
        <authorList>
            <person name="Lang D."/>
            <person name="Ullrich K.K."/>
            <person name="Murat F."/>
            <person name="Fuchs J."/>
            <person name="Jenkins J."/>
            <person name="Haas F.B."/>
            <person name="Piednoel M."/>
            <person name="Gundlach H."/>
            <person name="Van Bel M."/>
            <person name="Meyberg R."/>
            <person name="Vives C."/>
            <person name="Morata J."/>
            <person name="Symeonidi A."/>
            <person name="Hiss M."/>
            <person name="Muchero W."/>
            <person name="Kamisugi Y."/>
            <person name="Saleh O."/>
            <person name="Blanc G."/>
            <person name="Decker E.L."/>
            <person name="van Gessel N."/>
            <person name="Grimwood J."/>
            <person name="Hayes R.D."/>
            <person name="Graham S.W."/>
            <person name="Gunter L.E."/>
            <person name="McDaniel S.F."/>
            <person name="Hoernstein S.N.W."/>
            <person name="Larsson A."/>
            <person name="Li F.W."/>
            <person name="Perroud P.F."/>
            <person name="Phillips J."/>
            <person name="Ranjan P."/>
            <person name="Rokshar D.S."/>
            <person name="Rothfels C.J."/>
            <person name="Schneider L."/>
            <person name="Shu S."/>
            <person name="Stevenson D.W."/>
            <person name="Thummler F."/>
            <person name="Tillich M."/>
            <person name="Villarreal Aguilar J.C."/>
            <person name="Widiez T."/>
            <person name="Wong G.K."/>
            <person name="Wymore A."/>
            <person name="Zhang Y."/>
            <person name="Zimmer A.D."/>
            <person name="Quatrano R.S."/>
            <person name="Mayer K.F.X."/>
            <person name="Goodstein D."/>
            <person name="Casacuberta J.M."/>
            <person name="Vandepoele K."/>
            <person name="Reski R."/>
            <person name="Cuming A.C."/>
            <person name="Tuskan G.A."/>
            <person name="Maumus F."/>
            <person name="Salse J."/>
            <person name="Schmutz J."/>
            <person name="Rensing S.A."/>
        </authorList>
    </citation>
    <scope>NUCLEOTIDE SEQUENCE [LARGE SCALE GENOMIC DNA]</scope>
    <source>
        <strain evidence="3 4">cv. Gransden 2004</strain>
    </source>
</reference>
<dbReference type="Gramene" id="Pp3c7_24600V3.1">
    <property type="protein sequence ID" value="PAC:32923693.CDS.1"/>
    <property type="gene ID" value="Pp3c7_24600"/>
</dbReference>
<proteinExistence type="predicted"/>
<evidence type="ECO:0000313" key="3">
    <source>
        <dbReference type="EnsemblPlants" id="PAC:32923693.CDS.1"/>
    </source>
</evidence>
<reference evidence="3" key="3">
    <citation type="submission" date="2020-12" db="UniProtKB">
        <authorList>
            <consortium name="EnsemblPlants"/>
        </authorList>
    </citation>
    <scope>IDENTIFICATION</scope>
</reference>
<accession>A0A2K1KCX1</accession>
<dbReference type="Proteomes" id="UP000006727">
    <property type="component" value="Chromosome 7"/>
</dbReference>